<feature type="transmembrane region" description="Helical" evidence="4">
    <location>
        <begin position="171"/>
        <end position="190"/>
    </location>
</feature>
<reference evidence="7" key="1">
    <citation type="submission" date="2025-08" db="UniProtKB">
        <authorList>
            <consortium name="Ensembl"/>
        </authorList>
    </citation>
    <scope>IDENTIFICATION</scope>
</reference>
<dbReference type="GO" id="GO:0098609">
    <property type="term" value="P:cell-cell adhesion"/>
    <property type="evidence" value="ECO:0007669"/>
    <property type="project" value="TreeGrafter"/>
</dbReference>
<dbReference type="AlphaFoldDB" id="A0A674GEN9"/>
<evidence type="ECO:0000256" key="4">
    <source>
        <dbReference type="SAM" id="Phobius"/>
    </source>
</evidence>
<feature type="transmembrane region" description="Helical" evidence="4">
    <location>
        <begin position="197"/>
        <end position="216"/>
    </location>
</feature>
<name>A0A674GEN9_TAEGU</name>
<dbReference type="SUPFAM" id="SSF49265">
    <property type="entry name" value="Fibronectin type III"/>
    <property type="match status" value="1"/>
</dbReference>
<accession>A0A674GEN9</accession>
<dbReference type="InterPro" id="IPR003961">
    <property type="entry name" value="FN3_dom"/>
</dbReference>
<dbReference type="GeneTree" id="ENSGT00940000159510"/>
<evidence type="ECO:0000256" key="3">
    <source>
        <dbReference type="SAM" id="MobiDB-lite"/>
    </source>
</evidence>
<feature type="transmembrane region" description="Helical" evidence="4">
    <location>
        <begin position="142"/>
        <end position="165"/>
    </location>
</feature>
<evidence type="ECO:0000259" key="6">
    <source>
        <dbReference type="PROSITE" id="PS50853"/>
    </source>
</evidence>
<dbReference type="Gene3D" id="2.60.40.10">
    <property type="entry name" value="Immunoglobulins"/>
    <property type="match status" value="2"/>
</dbReference>
<dbReference type="PROSITE" id="PS50835">
    <property type="entry name" value="IG_LIKE"/>
    <property type="match status" value="1"/>
</dbReference>
<organism evidence="7 8">
    <name type="scientific">Taeniopygia guttata</name>
    <name type="common">Zebra finch</name>
    <name type="synonym">Poephila guttata</name>
    <dbReference type="NCBI Taxonomy" id="59729"/>
    <lineage>
        <taxon>Eukaryota</taxon>
        <taxon>Metazoa</taxon>
        <taxon>Chordata</taxon>
        <taxon>Craniata</taxon>
        <taxon>Vertebrata</taxon>
        <taxon>Euteleostomi</taxon>
        <taxon>Archelosauria</taxon>
        <taxon>Archosauria</taxon>
        <taxon>Dinosauria</taxon>
        <taxon>Saurischia</taxon>
        <taxon>Theropoda</taxon>
        <taxon>Coelurosauria</taxon>
        <taxon>Aves</taxon>
        <taxon>Neognathae</taxon>
        <taxon>Neoaves</taxon>
        <taxon>Telluraves</taxon>
        <taxon>Australaves</taxon>
        <taxon>Passeriformes</taxon>
        <taxon>Passeroidea</taxon>
        <taxon>Estrildidae</taxon>
        <taxon>Estrildinae</taxon>
        <taxon>Taeniopygia</taxon>
    </lineage>
</organism>
<dbReference type="Ensembl" id="ENSTGUT00000039642.1">
    <property type="protein sequence ID" value="ENSTGUP00000020799.1"/>
    <property type="gene ID" value="ENSTGUG00000023958.1"/>
</dbReference>
<feature type="transmembrane region" description="Helical" evidence="4">
    <location>
        <begin position="7"/>
        <end position="36"/>
    </location>
</feature>
<feature type="domain" description="Ig-like" evidence="5">
    <location>
        <begin position="280"/>
        <end position="324"/>
    </location>
</feature>
<sequence>MAISGLFWGYFHAIFGIYSAFFGPIFVVFRGCFWAISELFYGYFWAILGLFGAISGLFYGYFGAISGLFLAYFGAISGLFLGYFWPIFGLFLGYFWVYFWAILWLFLGYFLSTLGLFSGFFQDIFSLFWGYFCDISGLFRGYFGAILGLLGYFCAIFGAICGLFWGNFWAIFGLYSAFFGAIFMIFRGYFWAILGLFLAYFWAIFGSISVLFRSLFPPQGDSGAPLPLPPGLEPLPGGPGGSLWVRGARRDLGGPYECRVDSGVPPPARAVVRLLVTYGPEMEAEPEEGAGPGVVLVPEGAESAQLRCRARGVPGVELSWERNGRSLGAGEPGSPFRELQWREGPWSSSVLSVANLSESRARLRRLFHQSHQSHQSSQSSQSPRPRYRYQNVPAAPPDWENWENWEGGNGTIGVFECVAKNERGRARRRVRLRLGDRPDPPRALRLSGVSGTSLSLTWEPGFDGGLPQHFLLRAAGPGAPPPPAALVTSGWSLTLGGLRPATPYDVTVRARNGRGDSAPARLRAATSAPPSAPPPRQEEPEQPQGGVAEGGGAPPALLGALCALGGLLLPALGAGLCCRCHFRFRWGRGRKPAEGAETPSSGSSRGPSGFGSAPKGAELHLYEEVEPWGEGQEVRGGRGFGGWGRGFRGGGGDLGVGEGIWGWGRGFGGGGGDLGVGEEIEGVGEGQLKVGEGQKAVLAPPPPFAPLP</sequence>
<dbReference type="PROSITE" id="PS50853">
    <property type="entry name" value="FN3"/>
    <property type="match status" value="1"/>
</dbReference>
<keyword evidence="4" id="KW-1133">Transmembrane helix</keyword>
<reference evidence="7" key="2">
    <citation type="submission" date="2025-09" db="UniProtKB">
        <authorList>
            <consortium name="Ensembl"/>
        </authorList>
    </citation>
    <scope>IDENTIFICATION</scope>
</reference>
<feature type="region of interest" description="Disordered" evidence="3">
    <location>
        <begin position="368"/>
        <end position="395"/>
    </location>
</feature>
<feature type="compositionally biased region" description="Low complexity" evidence="3">
    <location>
        <begin position="517"/>
        <end position="529"/>
    </location>
</feature>
<evidence type="ECO:0000313" key="7">
    <source>
        <dbReference type="Ensembl" id="ENSTGUP00000020799.1"/>
    </source>
</evidence>
<dbReference type="PANTHER" id="PTHR44170:SF6">
    <property type="entry name" value="CONTACTIN"/>
    <property type="match status" value="1"/>
</dbReference>
<dbReference type="InterPro" id="IPR013783">
    <property type="entry name" value="Ig-like_fold"/>
</dbReference>
<feature type="region of interest" description="Disordered" evidence="3">
    <location>
        <begin position="509"/>
        <end position="551"/>
    </location>
</feature>
<dbReference type="InterPro" id="IPR007110">
    <property type="entry name" value="Ig-like_dom"/>
</dbReference>
<feature type="compositionally biased region" description="Low complexity" evidence="3">
    <location>
        <begin position="600"/>
        <end position="612"/>
    </location>
</feature>
<dbReference type="PANTHER" id="PTHR44170">
    <property type="entry name" value="PROTEIN SIDEKICK"/>
    <property type="match status" value="1"/>
</dbReference>
<feature type="transmembrane region" description="Helical" evidence="4">
    <location>
        <begin position="69"/>
        <end position="92"/>
    </location>
</feature>
<dbReference type="Proteomes" id="UP000007754">
    <property type="component" value="Unplaced"/>
</dbReference>
<keyword evidence="4" id="KW-0812">Transmembrane</keyword>
<dbReference type="Pfam" id="PF00041">
    <property type="entry name" value="fn3"/>
    <property type="match status" value="1"/>
</dbReference>
<feature type="transmembrane region" description="Helical" evidence="4">
    <location>
        <begin position="42"/>
        <end position="62"/>
    </location>
</feature>
<dbReference type="GO" id="GO:0016020">
    <property type="term" value="C:membrane"/>
    <property type="evidence" value="ECO:0007669"/>
    <property type="project" value="UniProtKB-SubCell"/>
</dbReference>
<keyword evidence="1" id="KW-1015">Disulfide bond</keyword>
<feature type="transmembrane region" description="Helical" evidence="4">
    <location>
        <begin position="98"/>
        <end position="121"/>
    </location>
</feature>
<dbReference type="SMART" id="SM00060">
    <property type="entry name" value="FN3"/>
    <property type="match status" value="1"/>
</dbReference>
<feature type="region of interest" description="Disordered" evidence="3">
    <location>
        <begin position="590"/>
        <end position="615"/>
    </location>
</feature>
<evidence type="ECO:0000313" key="8">
    <source>
        <dbReference type="Proteomes" id="UP000007754"/>
    </source>
</evidence>
<evidence type="ECO:0000259" key="5">
    <source>
        <dbReference type="PROSITE" id="PS50835"/>
    </source>
</evidence>
<keyword evidence="8" id="KW-1185">Reference proteome</keyword>
<keyword evidence="2" id="KW-0393">Immunoglobulin domain</keyword>
<evidence type="ECO:0000256" key="1">
    <source>
        <dbReference type="ARBA" id="ARBA00023157"/>
    </source>
</evidence>
<dbReference type="CDD" id="cd00063">
    <property type="entry name" value="FN3"/>
    <property type="match status" value="1"/>
</dbReference>
<dbReference type="InterPro" id="IPR036116">
    <property type="entry name" value="FN3_sf"/>
</dbReference>
<feature type="transmembrane region" description="Helical" evidence="4">
    <location>
        <begin position="557"/>
        <end position="582"/>
    </location>
</feature>
<evidence type="ECO:0000256" key="2">
    <source>
        <dbReference type="ARBA" id="ARBA00023319"/>
    </source>
</evidence>
<feature type="domain" description="Fibronectin type-III" evidence="6">
    <location>
        <begin position="440"/>
        <end position="530"/>
    </location>
</feature>
<feature type="compositionally biased region" description="Low complexity" evidence="3">
    <location>
        <begin position="369"/>
        <end position="382"/>
    </location>
</feature>
<proteinExistence type="predicted"/>
<keyword evidence="4" id="KW-0472">Membrane</keyword>
<protein>
    <submittedName>
        <fullName evidence="7">Uncharacterized protein</fullName>
    </submittedName>
</protein>